<dbReference type="Proteomes" id="UP000069620">
    <property type="component" value="Unassembled WGS sequence"/>
</dbReference>
<name>A0A117I862_9MYCO</name>
<keyword evidence="2" id="KW-1185">Reference proteome</keyword>
<organism evidence="1 2">
    <name type="scientific">Mycolicibacterium brisbanense</name>
    <dbReference type="NCBI Taxonomy" id="146020"/>
    <lineage>
        <taxon>Bacteria</taxon>
        <taxon>Bacillati</taxon>
        <taxon>Actinomycetota</taxon>
        <taxon>Actinomycetes</taxon>
        <taxon>Mycobacteriales</taxon>
        <taxon>Mycobacteriaceae</taxon>
        <taxon>Mycolicibacterium</taxon>
    </lineage>
</organism>
<reference evidence="2" key="1">
    <citation type="journal article" date="2016" name="Genome Announc.">
        <title>Draft Genome Sequences of Five Rapidly Growing Mycobacterium Species, M. thermoresistibile, M. fortuitum subsp. acetamidolyticum, M. canariasense, M. brisbanense, and M. novocastrense.</title>
        <authorList>
            <person name="Katahira K."/>
            <person name="Ogura Y."/>
            <person name="Gotoh Y."/>
            <person name="Hayashi T."/>
        </authorList>
    </citation>
    <scope>NUCLEOTIDE SEQUENCE [LARGE SCALE GENOMIC DNA]</scope>
    <source>
        <strain evidence="2">JCM15654</strain>
    </source>
</reference>
<proteinExistence type="predicted"/>
<dbReference type="AlphaFoldDB" id="A0A117I862"/>
<dbReference type="OrthoDB" id="4730987at2"/>
<dbReference type="RefSeq" id="WP_062832216.1">
    <property type="nucleotide sequence ID" value="NZ_BCSX01000056.1"/>
</dbReference>
<protein>
    <submittedName>
        <fullName evidence="1">Uncharacterized protein</fullName>
    </submittedName>
</protein>
<dbReference type="STRING" id="146020.RMCB_6755"/>
<evidence type="ECO:0000313" key="2">
    <source>
        <dbReference type="Proteomes" id="UP000069620"/>
    </source>
</evidence>
<accession>A0A117I862</accession>
<evidence type="ECO:0000313" key="1">
    <source>
        <dbReference type="EMBL" id="GAS92659.1"/>
    </source>
</evidence>
<reference evidence="2" key="2">
    <citation type="submission" date="2016-02" db="EMBL/GenBank/DDBJ databases">
        <title>Draft genome sequence of five rapidly growing Mycobacterium species.</title>
        <authorList>
            <person name="Katahira K."/>
            <person name="Gotou Y."/>
            <person name="Iida K."/>
            <person name="Ogura Y."/>
            <person name="Hayashi T."/>
        </authorList>
    </citation>
    <scope>NUCLEOTIDE SEQUENCE [LARGE SCALE GENOMIC DNA]</scope>
    <source>
        <strain evidence="2">JCM15654</strain>
    </source>
</reference>
<dbReference type="EMBL" id="BCSX01000056">
    <property type="protein sequence ID" value="GAS92659.1"/>
    <property type="molecule type" value="Genomic_DNA"/>
</dbReference>
<gene>
    <name evidence="1" type="ORF">RMCB_6755</name>
</gene>
<comment type="caution">
    <text evidence="1">The sequence shown here is derived from an EMBL/GenBank/DDBJ whole genome shotgun (WGS) entry which is preliminary data.</text>
</comment>
<sequence length="113" mass="12445">MTHFNTLDAIEEGAALGILSAADKVMATTQFVERQTRGIAAVRELHKPEELDVTCSEDCEEHEDDHPIVAKLTVCNHCYGLAIEVDDYYGENGIAREFLHPCQTVRALDEAGA</sequence>